<comment type="function">
    <text evidence="5">Essential cell division protein that forms a contractile ring structure (Z ring) at the future cell division site. The regulation of the ring assembly controls the timing and the location of cell division. One of the functions of the FtsZ ring is to recruit other cell division proteins to the septum to produce a new cell wall between the dividing cells. Binds GTP and shows GTPase activity.</text>
</comment>
<dbReference type="PROSITE" id="PS01134">
    <property type="entry name" value="FTSZ_1"/>
    <property type="match status" value="1"/>
</dbReference>
<dbReference type="SUPFAM" id="SSF55307">
    <property type="entry name" value="Tubulin C-terminal domain-like"/>
    <property type="match status" value="1"/>
</dbReference>
<feature type="binding site" evidence="5">
    <location>
        <position position="201"/>
    </location>
    <ligand>
        <name>GTP</name>
        <dbReference type="ChEBI" id="CHEBI:37565"/>
    </ligand>
</feature>
<keyword evidence="12" id="KW-1185">Reference proteome</keyword>
<dbReference type="PRINTS" id="PR00423">
    <property type="entry name" value="CELLDVISFTSZ"/>
</dbReference>
<dbReference type="NCBIfam" id="TIGR00065">
    <property type="entry name" value="ftsZ"/>
    <property type="match status" value="1"/>
</dbReference>
<dbReference type="InterPro" id="IPR020805">
    <property type="entry name" value="Cell_div_FtsZ_CS"/>
</dbReference>
<feature type="binding site" evidence="5">
    <location>
        <position position="155"/>
    </location>
    <ligand>
        <name>GTP</name>
        <dbReference type="ChEBI" id="CHEBI:37565"/>
    </ligand>
</feature>
<dbReference type="SMART" id="SM00865">
    <property type="entry name" value="Tubulin_C"/>
    <property type="match status" value="1"/>
</dbReference>
<comment type="subcellular location">
    <subcellularLocation>
        <location evidence="5">Cytoplasm</location>
    </subcellularLocation>
    <text evidence="5">Assembles at midcell at the inner surface of the cytoplasmic membrane.</text>
</comment>
<feature type="binding site" evidence="5">
    <location>
        <begin position="124"/>
        <end position="126"/>
    </location>
    <ligand>
        <name>GTP</name>
        <dbReference type="ChEBI" id="CHEBI:37565"/>
    </ligand>
</feature>
<dbReference type="SUPFAM" id="SSF52490">
    <property type="entry name" value="Tubulin nucleotide-binding domain-like"/>
    <property type="match status" value="1"/>
</dbReference>
<feature type="region of interest" description="Disordered" evidence="8">
    <location>
        <begin position="1"/>
        <end position="21"/>
    </location>
</feature>
<evidence type="ECO:0000313" key="12">
    <source>
        <dbReference type="Proteomes" id="UP001218034"/>
    </source>
</evidence>
<dbReference type="GeneID" id="98290688"/>
<evidence type="ECO:0000256" key="2">
    <source>
        <dbReference type="ARBA" id="ARBA00022741"/>
    </source>
</evidence>
<dbReference type="InterPro" id="IPR008280">
    <property type="entry name" value="Tub_FtsZ_C"/>
</dbReference>
<comment type="similarity">
    <text evidence="1 5 7">Belongs to the FtsZ family.</text>
</comment>
<dbReference type="CDD" id="cd02201">
    <property type="entry name" value="FtsZ_type1"/>
    <property type="match status" value="1"/>
</dbReference>
<dbReference type="Pfam" id="PF12327">
    <property type="entry name" value="FtsZ_C"/>
    <property type="match status" value="1"/>
</dbReference>
<dbReference type="InterPro" id="IPR024757">
    <property type="entry name" value="FtsZ_C"/>
</dbReference>
<dbReference type="Proteomes" id="UP001218034">
    <property type="component" value="Chromosome"/>
</dbReference>
<evidence type="ECO:0000256" key="3">
    <source>
        <dbReference type="ARBA" id="ARBA00023134"/>
    </source>
</evidence>
<dbReference type="SMART" id="SM00864">
    <property type="entry name" value="Tubulin"/>
    <property type="match status" value="1"/>
</dbReference>
<feature type="binding site" evidence="5">
    <location>
        <begin position="37"/>
        <end position="41"/>
    </location>
    <ligand>
        <name>GTP</name>
        <dbReference type="ChEBI" id="CHEBI:37565"/>
    </ligand>
</feature>
<name>A0ABY8CJY8_9ARCH</name>
<dbReference type="GO" id="GO:0051301">
    <property type="term" value="P:cell division"/>
    <property type="evidence" value="ECO:0007669"/>
    <property type="project" value="UniProtKB-KW"/>
</dbReference>
<protein>
    <recommendedName>
        <fullName evidence="5 6">Cell division protein FtsZ</fullName>
    </recommendedName>
</protein>
<evidence type="ECO:0000256" key="4">
    <source>
        <dbReference type="ARBA" id="ARBA00023210"/>
    </source>
</evidence>
<dbReference type="Pfam" id="PF00091">
    <property type="entry name" value="Tubulin"/>
    <property type="match status" value="1"/>
</dbReference>
<evidence type="ECO:0000259" key="10">
    <source>
        <dbReference type="SMART" id="SM00865"/>
    </source>
</evidence>
<dbReference type="InterPro" id="IPR003008">
    <property type="entry name" value="Tubulin_FtsZ_GTPase"/>
</dbReference>
<evidence type="ECO:0000313" key="11">
    <source>
        <dbReference type="EMBL" id="WEL19646.1"/>
    </source>
</evidence>
<keyword evidence="5 7" id="KW-0131">Cell cycle</keyword>
<keyword evidence="5 7" id="KW-0132">Cell division</keyword>
<proteinExistence type="inferred from homology"/>
<keyword evidence="2 5" id="KW-0547">Nucleotide-binding</keyword>
<sequence length="360" mass="38289">MESIIDNSTEGGSQEQHKDANLDDVKDAKILVVGVGGAGNNQVTRIQNKEVEGAETIAINTDKQHLEISSADRKILVGRDLTKGLGAGGKPERGARSAEENRAELRELFKEADMVFITCGLGGGTGTGAAPVLAEIASKEDCIVIGTVTMPFEIEGARMSKAEEGLYRLRQHVDTAIVIENDRLLDIAGDMPLDQAFGVADELITTMIKGVTETISKPSLVNLDYADVQAIMNEGGVAVVGYGESDTNKKGKEAISEALSNPLLDVDFSGADGALMHVAGGQDLTLNEINDVGQTVKNRLDKNAQVIWGARVKEELEGKLQVISIITGVRSPYILGEVEDEKESEVSGDVNDLGLEVMNS</sequence>
<dbReference type="InterPro" id="IPR018316">
    <property type="entry name" value="Tubulin/FtsZ_2-layer-sand-dom"/>
</dbReference>
<organism evidence="11 12">
    <name type="scientific">Candidatus Nanohalococcus occultus</name>
    <dbReference type="NCBI Taxonomy" id="2978047"/>
    <lineage>
        <taxon>Archaea</taxon>
        <taxon>Candidatus Nanohalarchaeota</taxon>
        <taxon>Candidatus Nanohalarchaeota incertae sedis</taxon>
        <taxon>Candidatus Nanohalococcus</taxon>
    </lineage>
</organism>
<feature type="domain" description="Tubulin/FtsZ 2-layer sandwich" evidence="10">
    <location>
        <begin position="221"/>
        <end position="338"/>
    </location>
</feature>
<accession>A0ABY8CJY8</accession>
<dbReference type="InterPro" id="IPR000158">
    <property type="entry name" value="Cell_div_FtsZ"/>
</dbReference>
<evidence type="ECO:0000256" key="1">
    <source>
        <dbReference type="ARBA" id="ARBA00009690"/>
    </source>
</evidence>
<keyword evidence="3 5" id="KW-0342">GTP-binding</keyword>
<keyword evidence="4 5" id="KW-0717">Septation</keyword>
<reference evidence="11 12" key="1">
    <citation type="submission" date="2022-09" db="EMBL/GenBank/DDBJ databases">
        <title>Xylan utilization by haloarchaea-nanohaloarchaea associations.</title>
        <authorList>
            <person name="Yakimov M."/>
        </authorList>
    </citation>
    <scope>NUCLEOTIDE SEQUENCE [LARGE SCALE GENOMIC DNA]</scope>
    <source>
        <strain evidence="11 12">SVXNc</strain>
    </source>
</reference>
<dbReference type="RefSeq" id="WP_347721483.1">
    <property type="nucleotide sequence ID" value="NZ_CP104395.1"/>
</dbReference>
<evidence type="ECO:0000256" key="7">
    <source>
        <dbReference type="RuleBase" id="RU003360"/>
    </source>
</evidence>
<dbReference type="Gene3D" id="3.40.50.1440">
    <property type="entry name" value="Tubulin/FtsZ, GTPase domain"/>
    <property type="match status" value="1"/>
</dbReference>
<keyword evidence="5" id="KW-0963">Cytoplasm</keyword>
<gene>
    <name evidence="11" type="primary">ftsZ2</name>
    <name evidence="5" type="synonym">ftsZ</name>
    <name evidence="11" type="ORF">SVXNc_0632</name>
</gene>
<dbReference type="PANTHER" id="PTHR30314">
    <property type="entry name" value="CELL DIVISION PROTEIN FTSZ-RELATED"/>
    <property type="match status" value="1"/>
</dbReference>
<dbReference type="PANTHER" id="PTHR30314:SF3">
    <property type="entry name" value="MITOCHONDRIAL DIVISION PROTEIN FSZA"/>
    <property type="match status" value="1"/>
</dbReference>
<dbReference type="InterPro" id="IPR036525">
    <property type="entry name" value="Tubulin/FtsZ_GTPase_sf"/>
</dbReference>
<evidence type="ECO:0000256" key="5">
    <source>
        <dbReference type="HAMAP-Rule" id="MF_00909"/>
    </source>
</evidence>
<feature type="binding site" evidence="5">
    <location>
        <position position="158"/>
    </location>
    <ligand>
        <name>GTP</name>
        <dbReference type="ChEBI" id="CHEBI:37565"/>
    </ligand>
</feature>
<dbReference type="PROSITE" id="PS01135">
    <property type="entry name" value="FTSZ_2"/>
    <property type="match status" value="1"/>
</dbReference>
<dbReference type="InterPro" id="IPR045061">
    <property type="entry name" value="FtsZ/CetZ"/>
</dbReference>
<feature type="domain" description="Tubulin/FtsZ GTPase" evidence="9">
    <location>
        <begin position="29"/>
        <end position="219"/>
    </location>
</feature>
<evidence type="ECO:0000259" key="9">
    <source>
        <dbReference type="SMART" id="SM00864"/>
    </source>
</evidence>
<comment type="subunit">
    <text evidence="5">Homodimer. Polymerizes to form a dynamic ring structure in a strictly GTP-dependent manner. Interacts directly with several other division proteins.</text>
</comment>
<dbReference type="HAMAP" id="MF_00909">
    <property type="entry name" value="FtsZ"/>
    <property type="match status" value="1"/>
</dbReference>
<evidence type="ECO:0000256" key="6">
    <source>
        <dbReference type="NCBIfam" id="TIGR00065"/>
    </source>
</evidence>
<dbReference type="EMBL" id="CP104395">
    <property type="protein sequence ID" value="WEL19646.1"/>
    <property type="molecule type" value="Genomic_DNA"/>
</dbReference>
<feature type="compositionally biased region" description="Polar residues" evidence="8">
    <location>
        <begin position="1"/>
        <end position="14"/>
    </location>
</feature>
<evidence type="ECO:0000256" key="8">
    <source>
        <dbReference type="SAM" id="MobiDB-lite"/>
    </source>
</evidence>